<name>A0A444QED1_9MICO</name>
<dbReference type="Pfam" id="PF01638">
    <property type="entry name" value="HxlR"/>
    <property type="match status" value="1"/>
</dbReference>
<dbReference type="RefSeq" id="WP_128497160.1">
    <property type="nucleotide sequence ID" value="NZ_RZNC01000001.1"/>
</dbReference>
<dbReference type="Proteomes" id="UP000288603">
    <property type="component" value="Unassembled WGS sequence"/>
</dbReference>
<feature type="domain" description="HTH hxlR-type" evidence="4">
    <location>
        <begin position="23"/>
        <end position="122"/>
    </location>
</feature>
<dbReference type="Gene3D" id="1.10.10.10">
    <property type="entry name" value="Winged helix-like DNA-binding domain superfamily/Winged helix DNA-binding domain"/>
    <property type="match status" value="1"/>
</dbReference>
<gene>
    <name evidence="5" type="ORF">ELQ92_01305</name>
</gene>
<proteinExistence type="predicted"/>
<evidence type="ECO:0000256" key="3">
    <source>
        <dbReference type="ARBA" id="ARBA00023163"/>
    </source>
</evidence>
<keyword evidence="2" id="KW-0238">DNA-binding</keyword>
<dbReference type="PROSITE" id="PS51118">
    <property type="entry name" value="HTH_HXLR"/>
    <property type="match status" value="1"/>
</dbReference>
<keyword evidence="6" id="KW-1185">Reference proteome</keyword>
<dbReference type="InterPro" id="IPR036390">
    <property type="entry name" value="WH_DNA-bd_sf"/>
</dbReference>
<protein>
    <submittedName>
        <fullName evidence="5">Transcriptional regulator</fullName>
    </submittedName>
</protein>
<dbReference type="InterPro" id="IPR002577">
    <property type="entry name" value="HTH_HxlR"/>
</dbReference>
<dbReference type="GO" id="GO:0003677">
    <property type="term" value="F:DNA binding"/>
    <property type="evidence" value="ECO:0007669"/>
    <property type="project" value="UniProtKB-KW"/>
</dbReference>
<reference evidence="5 6" key="1">
    <citation type="submission" date="2018-12" db="EMBL/GenBank/DDBJ databases">
        <authorList>
            <person name="Li F."/>
        </authorList>
    </citation>
    <scope>NUCLEOTIDE SEQUENCE [LARGE SCALE GENOMIC DNA]</scope>
    <source>
        <strain evidence="5 6">8H24J-4-2</strain>
    </source>
</reference>
<dbReference type="PANTHER" id="PTHR33204:SF37">
    <property type="entry name" value="HTH-TYPE TRANSCRIPTIONAL REGULATOR YODB"/>
    <property type="match status" value="1"/>
</dbReference>
<keyword evidence="1" id="KW-0805">Transcription regulation</keyword>
<evidence type="ECO:0000313" key="6">
    <source>
        <dbReference type="Proteomes" id="UP000288603"/>
    </source>
</evidence>
<evidence type="ECO:0000313" key="5">
    <source>
        <dbReference type="EMBL" id="RWZ67932.1"/>
    </source>
</evidence>
<evidence type="ECO:0000256" key="1">
    <source>
        <dbReference type="ARBA" id="ARBA00023015"/>
    </source>
</evidence>
<evidence type="ECO:0000259" key="4">
    <source>
        <dbReference type="PROSITE" id="PS51118"/>
    </source>
</evidence>
<dbReference type="EMBL" id="RZNC01000001">
    <property type="protein sequence ID" value="RWZ67932.1"/>
    <property type="molecule type" value="Genomic_DNA"/>
</dbReference>
<dbReference type="AlphaFoldDB" id="A0A444QED1"/>
<comment type="caution">
    <text evidence="5">The sequence shown here is derived from an EMBL/GenBank/DDBJ whole genome shotgun (WGS) entry which is preliminary data.</text>
</comment>
<dbReference type="PANTHER" id="PTHR33204">
    <property type="entry name" value="TRANSCRIPTIONAL REGULATOR, MARR FAMILY"/>
    <property type="match status" value="1"/>
</dbReference>
<accession>A0A444QED1</accession>
<sequence length="128" mass="13944">MTSATATPSGPALHAHHIDDEACRVFRAAAEFAGRKWNAAILLALARGATRFSQIEHAVDGISARLLSARLRELEARELVVREVIPTVPVQVTYRLAESGDELIRILHPLVQWAQRQEVSGGSDGQAQ</sequence>
<keyword evidence="3" id="KW-0804">Transcription</keyword>
<evidence type="ECO:0000256" key="2">
    <source>
        <dbReference type="ARBA" id="ARBA00023125"/>
    </source>
</evidence>
<dbReference type="InterPro" id="IPR036388">
    <property type="entry name" value="WH-like_DNA-bd_sf"/>
</dbReference>
<dbReference type="OrthoDB" id="9800966at2"/>
<dbReference type="SUPFAM" id="SSF46785">
    <property type="entry name" value="Winged helix' DNA-binding domain"/>
    <property type="match status" value="1"/>
</dbReference>
<organism evidence="5 6">
    <name type="scientific">Labedella populi</name>
    <dbReference type="NCBI Taxonomy" id="2498850"/>
    <lineage>
        <taxon>Bacteria</taxon>
        <taxon>Bacillati</taxon>
        <taxon>Actinomycetota</taxon>
        <taxon>Actinomycetes</taxon>
        <taxon>Micrococcales</taxon>
        <taxon>Microbacteriaceae</taxon>
        <taxon>Labedella</taxon>
    </lineage>
</organism>